<dbReference type="PANTHER" id="PTHR11705:SF140">
    <property type="entry name" value="FI02848P-RELATED"/>
    <property type="match status" value="1"/>
</dbReference>
<gene>
    <name evidence="5" type="ORF">LSINAPIS_LOCUS9831</name>
</gene>
<proteinExistence type="inferred from homology"/>
<comment type="cofactor">
    <cofactor evidence="1">
        <name>Zn(2+)</name>
        <dbReference type="ChEBI" id="CHEBI:29105"/>
    </cofactor>
</comment>
<keyword evidence="6" id="KW-1185">Reference proteome</keyword>
<sequence length="135" mass="14912">MVRDILHENLDRMLMYISMSSFGSMILYPWGHDGSLSNQAFALHTVGVVMANAIKENTIPSFMDYRVGNEALVRGFGASGMSTDYAHDIGVPLSYKIELPGLFGGFFMMPAYIEQVVRETWAGIVAGARRASQLQ</sequence>
<evidence type="ECO:0000259" key="4">
    <source>
        <dbReference type="PROSITE" id="PS52035"/>
    </source>
</evidence>
<evidence type="ECO:0000256" key="2">
    <source>
        <dbReference type="ARBA" id="ARBA00005988"/>
    </source>
</evidence>
<dbReference type="GO" id="GO:0005615">
    <property type="term" value="C:extracellular space"/>
    <property type="evidence" value="ECO:0007669"/>
    <property type="project" value="TreeGrafter"/>
</dbReference>
<evidence type="ECO:0000313" key="5">
    <source>
        <dbReference type="EMBL" id="VVC98821.1"/>
    </source>
</evidence>
<dbReference type="AlphaFoldDB" id="A0A5E4QMI6"/>
<dbReference type="Gene3D" id="3.40.630.10">
    <property type="entry name" value="Zn peptidases"/>
    <property type="match status" value="1"/>
</dbReference>
<protein>
    <recommendedName>
        <fullName evidence="4">Peptidase M14 domain-containing protein</fullName>
    </recommendedName>
</protein>
<feature type="active site" description="Proton donor/acceptor" evidence="3">
    <location>
        <position position="98"/>
    </location>
</feature>
<dbReference type="PROSITE" id="PS52035">
    <property type="entry name" value="PEPTIDASE_M14"/>
    <property type="match status" value="1"/>
</dbReference>
<accession>A0A5E4QMI6</accession>
<evidence type="ECO:0000313" key="6">
    <source>
        <dbReference type="Proteomes" id="UP000324832"/>
    </source>
</evidence>
<dbReference type="PANTHER" id="PTHR11705">
    <property type="entry name" value="PROTEASE FAMILY M14 CARBOXYPEPTIDASE A,B"/>
    <property type="match status" value="1"/>
</dbReference>
<dbReference type="Pfam" id="PF00246">
    <property type="entry name" value="Peptidase_M14"/>
    <property type="match status" value="1"/>
</dbReference>
<feature type="domain" description="Peptidase M14" evidence="4">
    <location>
        <begin position="1"/>
        <end position="131"/>
    </location>
</feature>
<reference evidence="5 6" key="1">
    <citation type="submission" date="2017-07" db="EMBL/GenBank/DDBJ databases">
        <authorList>
            <person name="Talla V."/>
            <person name="Backstrom N."/>
        </authorList>
    </citation>
    <scope>NUCLEOTIDE SEQUENCE [LARGE SCALE GENOMIC DNA]</scope>
</reference>
<evidence type="ECO:0000256" key="3">
    <source>
        <dbReference type="PROSITE-ProRule" id="PRU01379"/>
    </source>
</evidence>
<organism evidence="5 6">
    <name type="scientific">Leptidea sinapis</name>
    <dbReference type="NCBI Taxonomy" id="189913"/>
    <lineage>
        <taxon>Eukaryota</taxon>
        <taxon>Metazoa</taxon>
        <taxon>Ecdysozoa</taxon>
        <taxon>Arthropoda</taxon>
        <taxon>Hexapoda</taxon>
        <taxon>Insecta</taxon>
        <taxon>Pterygota</taxon>
        <taxon>Neoptera</taxon>
        <taxon>Endopterygota</taxon>
        <taxon>Lepidoptera</taxon>
        <taxon>Glossata</taxon>
        <taxon>Ditrysia</taxon>
        <taxon>Papilionoidea</taxon>
        <taxon>Pieridae</taxon>
        <taxon>Dismorphiinae</taxon>
        <taxon>Leptidea</taxon>
    </lineage>
</organism>
<dbReference type="GO" id="GO:0006508">
    <property type="term" value="P:proteolysis"/>
    <property type="evidence" value="ECO:0007669"/>
    <property type="project" value="InterPro"/>
</dbReference>
<evidence type="ECO:0000256" key="1">
    <source>
        <dbReference type="ARBA" id="ARBA00001947"/>
    </source>
</evidence>
<dbReference type="EMBL" id="FZQP02003801">
    <property type="protein sequence ID" value="VVC98821.1"/>
    <property type="molecule type" value="Genomic_DNA"/>
</dbReference>
<dbReference type="InterPro" id="IPR000834">
    <property type="entry name" value="Peptidase_M14"/>
</dbReference>
<name>A0A5E4QMI6_9NEOP</name>
<comment type="similarity">
    <text evidence="2 3">Belongs to the peptidase M14 family.</text>
</comment>
<dbReference type="GO" id="GO:0004181">
    <property type="term" value="F:metallocarboxypeptidase activity"/>
    <property type="evidence" value="ECO:0007669"/>
    <property type="project" value="InterPro"/>
</dbReference>
<dbReference type="Proteomes" id="UP000324832">
    <property type="component" value="Unassembled WGS sequence"/>
</dbReference>
<dbReference type="SUPFAM" id="SSF53187">
    <property type="entry name" value="Zn-dependent exopeptidases"/>
    <property type="match status" value="1"/>
</dbReference>
<dbReference type="GO" id="GO:0008270">
    <property type="term" value="F:zinc ion binding"/>
    <property type="evidence" value="ECO:0007669"/>
    <property type="project" value="InterPro"/>
</dbReference>